<dbReference type="PRINTS" id="PR00326">
    <property type="entry name" value="GTP1OBG"/>
</dbReference>
<evidence type="ECO:0000256" key="6">
    <source>
        <dbReference type="ARBA" id="ARBA00023242"/>
    </source>
</evidence>
<comment type="similarity">
    <text evidence="2">Belongs to the TRAFAC class OBG-HflX-like GTPase superfamily. OBG GTPase family.</text>
</comment>
<keyword evidence="3" id="KW-0690">Ribosome biogenesis</keyword>
<sequence length="383" mass="41927">MVRSGGVLFRKYGNFIDNVRLYVKGGTGGMGLPRLGGQGGTGGDVWLMAKNGVTLKNIKDKFPNKRFIGGTGGNSSVHSLKGQPGTDCQVSVPPGIAIVTGDGVKVGELDKEGEKIRVARGGLGGSFSTDFLPSKGQKRIIHLDMKLISDVGIVGFPNAGKSSLLSKISHAKPQIAEYAFTTLKPELGKIVYSDYKQISVADLPGLIEGAHFNKGMGHKFLKHIERTKHLLFVVDVMGFQLSYKTPYRSAFETIQLLTMELQLYNKELLGKPALLAVNKMDLPNADQKFQQLVKQIENPAESLKLLPDDMIPDRPIEFKYILPVSAATGQGLDNLKSCIRKSIDEQADIELRELTQERLQSLQTESSQTVKRNLKKSLPRADH</sequence>
<dbReference type="InterPro" id="IPR031167">
    <property type="entry name" value="G_OBG"/>
</dbReference>
<evidence type="ECO:0000259" key="9">
    <source>
        <dbReference type="PROSITE" id="PS51710"/>
    </source>
</evidence>
<dbReference type="PROSITE" id="PS51710">
    <property type="entry name" value="G_OBG"/>
    <property type="match status" value="1"/>
</dbReference>
<dbReference type="Pfam" id="PF01926">
    <property type="entry name" value="MMR_HSR1"/>
    <property type="match status" value="1"/>
</dbReference>
<dbReference type="GO" id="GO:0042254">
    <property type="term" value="P:ribosome biogenesis"/>
    <property type="evidence" value="ECO:0007669"/>
    <property type="project" value="UniProtKB-UniRule"/>
</dbReference>
<dbReference type="GO" id="GO:0003924">
    <property type="term" value="F:GTPase activity"/>
    <property type="evidence" value="ECO:0007669"/>
    <property type="project" value="InterPro"/>
</dbReference>
<evidence type="ECO:0000313" key="12">
    <source>
        <dbReference type="Proteomes" id="UP000812440"/>
    </source>
</evidence>
<feature type="domain" description="OBG-type G" evidence="9">
    <location>
        <begin position="149"/>
        <end position="344"/>
    </location>
</feature>
<dbReference type="Gene3D" id="2.70.210.12">
    <property type="entry name" value="GTP1/OBG domain"/>
    <property type="match status" value="1"/>
</dbReference>
<proteinExistence type="inferred from homology"/>
<keyword evidence="5" id="KW-0342">GTP-binding</keyword>
<dbReference type="InterPro" id="IPR045086">
    <property type="entry name" value="OBG_GTPase"/>
</dbReference>
<comment type="subcellular location">
    <subcellularLocation>
        <location evidence="1">Nucleus</location>
        <location evidence="1">Nucleolus</location>
    </subcellularLocation>
</comment>
<evidence type="ECO:0000256" key="3">
    <source>
        <dbReference type="ARBA" id="ARBA00022517"/>
    </source>
</evidence>
<dbReference type="GO" id="GO:0005525">
    <property type="term" value="F:GTP binding"/>
    <property type="evidence" value="ECO:0007669"/>
    <property type="project" value="UniProtKB-KW"/>
</dbReference>
<evidence type="ECO:0000256" key="1">
    <source>
        <dbReference type="ARBA" id="ARBA00004604"/>
    </source>
</evidence>
<evidence type="ECO:0000256" key="5">
    <source>
        <dbReference type="ARBA" id="ARBA00023134"/>
    </source>
</evidence>
<feature type="region of interest" description="Disordered" evidence="8">
    <location>
        <begin position="360"/>
        <end position="383"/>
    </location>
</feature>
<dbReference type="InterPro" id="IPR036726">
    <property type="entry name" value="GTP1_OBG_dom_sf"/>
</dbReference>
<dbReference type="EMBL" id="JAACNH010000005">
    <property type="protein sequence ID" value="KAG8443207.1"/>
    <property type="molecule type" value="Genomic_DNA"/>
</dbReference>
<dbReference type="GO" id="GO:0000287">
    <property type="term" value="F:magnesium ion binding"/>
    <property type="evidence" value="ECO:0007669"/>
    <property type="project" value="InterPro"/>
</dbReference>
<evidence type="ECO:0000256" key="7">
    <source>
        <dbReference type="ARBA" id="ARBA00039729"/>
    </source>
</evidence>
<keyword evidence="12" id="KW-1185">Reference proteome</keyword>
<dbReference type="OrthoDB" id="347018at2759"/>
<feature type="compositionally biased region" description="Polar residues" evidence="8">
    <location>
        <begin position="360"/>
        <end position="371"/>
    </location>
</feature>
<evidence type="ECO:0000256" key="4">
    <source>
        <dbReference type="ARBA" id="ARBA00022741"/>
    </source>
</evidence>
<organism evidence="11 12">
    <name type="scientific">Hymenochirus boettgeri</name>
    <name type="common">Congo dwarf clawed frog</name>
    <dbReference type="NCBI Taxonomy" id="247094"/>
    <lineage>
        <taxon>Eukaryota</taxon>
        <taxon>Metazoa</taxon>
        <taxon>Chordata</taxon>
        <taxon>Craniata</taxon>
        <taxon>Vertebrata</taxon>
        <taxon>Euteleostomi</taxon>
        <taxon>Amphibia</taxon>
        <taxon>Batrachia</taxon>
        <taxon>Anura</taxon>
        <taxon>Pipoidea</taxon>
        <taxon>Pipidae</taxon>
        <taxon>Pipinae</taxon>
        <taxon>Hymenochirus</taxon>
    </lineage>
</organism>
<evidence type="ECO:0000256" key="2">
    <source>
        <dbReference type="ARBA" id="ARBA00007699"/>
    </source>
</evidence>
<feature type="domain" description="Obg" evidence="10">
    <location>
        <begin position="13"/>
        <end position="148"/>
    </location>
</feature>
<protein>
    <recommendedName>
        <fullName evidence="7">GTP-binding protein 10</fullName>
    </recommendedName>
</protein>
<dbReference type="InterPro" id="IPR006073">
    <property type="entry name" value="GTP-bd"/>
</dbReference>
<keyword evidence="6" id="KW-0539">Nucleus</keyword>
<dbReference type="SUPFAM" id="SSF52540">
    <property type="entry name" value="P-loop containing nucleoside triphosphate hydrolases"/>
    <property type="match status" value="1"/>
</dbReference>
<keyword evidence="4" id="KW-0547">Nucleotide-binding</keyword>
<dbReference type="InterPro" id="IPR027417">
    <property type="entry name" value="P-loop_NTPase"/>
</dbReference>
<gene>
    <name evidence="11" type="ORF">GDO86_011855</name>
</gene>
<dbReference type="Proteomes" id="UP000812440">
    <property type="component" value="Chromosome 6"/>
</dbReference>
<dbReference type="InterPro" id="IPR014100">
    <property type="entry name" value="GTP-bd_Obg/CgtA"/>
</dbReference>
<dbReference type="SUPFAM" id="SSF82051">
    <property type="entry name" value="Obg GTP-binding protein N-terminal domain"/>
    <property type="match status" value="1"/>
</dbReference>
<feature type="compositionally biased region" description="Basic residues" evidence="8">
    <location>
        <begin position="372"/>
        <end position="383"/>
    </location>
</feature>
<name>A0A8T2JI38_9PIPI</name>
<dbReference type="Gene3D" id="3.40.50.300">
    <property type="entry name" value="P-loop containing nucleotide triphosphate hydrolases"/>
    <property type="match status" value="1"/>
</dbReference>
<dbReference type="GO" id="GO:0005730">
    <property type="term" value="C:nucleolus"/>
    <property type="evidence" value="ECO:0007669"/>
    <property type="project" value="UniProtKB-SubCell"/>
</dbReference>
<dbReference type="PROSITE" id="PS51883">
    <property type="entry name" value="OBG"/>
    <property type="match status" value="1"/>
</dbReference>
<dbReference type="PANTHER" id="PTHR11702">
    <property type="entry name" value="DEVELOPMENTALLY REGULATED GTP-BINDING PROTEIN-RELATED"/>
    <property type="match status" value="1"/>
</dbReference>
<dbReference type="AlphaFoldDB" id="A0A8T2JI38"/>
<evidence type="ECO:0000313" key="11">
    <source>
        <dbReference type="EMBL" id="KAG8443207.1"/>
    </source>
</evidence>
<dbReference type="PANTHER" id="PTHR11702:SF43">
    <property type="entry name" value="GTP-BINDING PROTEIN 10"/>
    <property type="match status" value="1"/>
</dbReference>
<evidence type="ECO:0000259" key="10">
    <source>
        <dbReference type="PROSITE" id="PS51883"/>
    </source>
</evidence>
<reference evidence="11" key="1">
    <citation type="thesis" date="2020" institute="ProQuest LLC" country="789 East Eisenhower Parkway, Ann Arbor, MI, USA">
        <title>Comparative Genomics and Chromosome Evolution.</title>
        <authorList>
            <person name="Mudd A.B."/>
        </authorList>
    </citation>
    <scope>NUCLEOTIDE SEQUENCE</scope>
    <source>
        <strain evidence="11">Female2</strain>
        <tissue evidence="11">Blood</tissue>
    </source>
</reference>
<dbReference type="CDD" id="cd01898">
    <property type="entry name" value="Obg"/>
    <property type="match status" value="1"/>
</dbReference>
<dbReference type="InterPro" id="IPR006169">
    <property type="entry name" value="GTP1_OBG_dom"/>
</dbReference>
<comment type="caution">
    <text evidence="11">The sequence shown here is derived from an EMBL/GenBank/DDBJ whole genome shotgun (WGS) entry which is preliminary data.</text>
</comment>
<dbReference type="PIRSF" id="PIRSF002401">
    <property type="entry name" value="GTP_bd_Obg/CgtA"/>
    <property type="match status" value="1"/>
</dbReference>
<accession>A0A8T2JI38</accession>
<dbReference type="GO" id="GO:0005739">
    <property type="term" value="C:mitochondrion"/>
    <property type="evidence" value="ECO:0007669"/>
    <property type="project" value="TreeGrafter"/>
</dbReference>
<evidence type="ECO:0000256" key="8">
    <source>
        <dbReference type="SAM" id="MobiDB-lite"/>
    </source>
</evidence>
<dbReference type="Pfam" id="PF01018">
    <property type="entry name" value="GTP1_OBG"/>
    <property type="match status" value="1"/>
</dbReference>